<feature type="signal peptide" evidence="1">
    <location>
        <begin position="1"/>
        <end position="17"/>
    </location>
</feature>
<evidence type="ECO:0000256" key="1">
    <source>
        <dbReference type="SAM" id="SignalP"/>
    </source>
</evidence>
<proteinExistence type="predicted"/>
<evidence type="ECO:0008006" key="4">
    <source>
        <dbReference type="Google" id="ProtNLM"/>
    </source>
</evidence>
<evidence type="ECO:0000313" key="3">
    <source>
        <dbReference type="Proteomes" id="UP000747399"/>
    </source>
</evidence>
<feature type="chain" id="PRO_5035262592" description="Pherophorin domain-containing protein" evidence="1">
    <location>
        <begin position="18"/>
        <end position="229"/>
    </location>
</feature>
<evidence type="ECO:0000313" key="2">
    <source>
        <dbReference type="EMBL" id="GIL50685.1"/>
    </source>
</evidence>
<keyword evidence="1" id="KW-0732">Signal</keyword>
<gene>
    <name evidence="2" type="ORF">Vafri_6801</name>
</gene>
<keyword evidence="3" id="KW-1185">Reference proteome</keyword>
<protein>
    <recommendedName>
        <fullName evidence="4">Pherophorin domain-containing protein</fullName>
    </recommendedName>
</protein>
<sequence>MQLLLLLLMATSGGVMATTDCLAAERVSFPDNSPFLSGPLTDVYISGSPGTATIFVNSPERGDLTVRVHFASTYSQGLPHSPPAPPKLSWGLFSEVDFIRASYVWIGDQGGDGFWACNEPVMPSSMALPLDAVSFNVTFSRMELHRAGLKMCVESSFIFVARLESFQLVDELDPLHPVRFLDPDYRLLRADAQFRILLLKLLPLLASAAAALSTLAPGPAITTPTTATI</sequence>
<organism evidence="2 3">
    <name type="scientific">Volvox africanus</name>
    <dbReference type="NCBI Taxonomy" id="51714"/>
    <lineage>
        <taxon>Eukaryota</taxon>
        <taxon>Viridiplantae</taxon>
        <taxon>Chlorophyta</taxon>
        <taxon>core chlorophytes</taxon>
        <taxon>Chlorophyceae</taxon>
        <taxon>CS clade</taxon>
        <taxon>Chlamydomonadales</taxon>
        <taxon>Volvocaceae</taxon>
        <taxon>Volvox</taxon>
    </lineage>
</organism>
<dbReference type="EMBL" id="BNCO01000009">
    <property type="protein sequence ID" value="GIL50685.1"/>
    <property type="molecule type" value="Genomic_DNA"/>
</dbReference>
<feature type="non-terminal residue" evidence="2">
    <location>
        <position position="229"/>
    </location>
</feature>
<comment type="caution">
    <text evidence="2">The sequence shown here is derived from an EMBL/GenBank/DDBJ whole genome shotgun (WGS) entry which is preliminary data.</text>
</comment>
<reference evidence="2" key="1">
    <citation type="journal article" date="2021" name="Proc. Natl. Acad. Sci. U.S.A.">
        <title>Three genomes in the algal genus Volvox reveal the fate of a haploid sex-determining region after a transition to homothallism.</title>
        <authorList>
            <person name="Yamamoto K."/>
            <person name="Hamaji T."/>
            <person name="Kawai-Toyooka H."/>
            <person name="Matsuzaki R."/>
            <person name="Takahashi F."/>
            <person name="Nishimura Y."/>
            <person name="Kawachi M."/>
            <person name="Noguchi H."/>
            <person name="Minakuchi Y."/>
            <person name="Umen J.G."/>
            <person name="Toyoda A."/>
            <person name="Nozaki H."/>
        </authorList>
    </citation>
    <scope>NUCLEOTIDE SEQUENCE</scope>
    <source>
        <strain evidence="2">NIES-3780</strain>
    </source>
</reference>
<dbReference type="Proteomes" id="UP000747399">
    <property type="component" value="Unassembled WGS sequence"/>
</dbReference>
<name>A0A8J4EYJ3_9CHLO</name>
<accession>A0A8J4EYJ3</accession>
<dbReference type="AlphaFoldDB" id="A0A8J4EYJ3"/>